<accession>A0ABW8JI00</accession>
<dbReference type="InterPro" id="IPR002355">
    <property type="entry name" value="Cu_oxidase_Cu_BS"/>
</dbReference>
<dbReference type="Pfam" id="PF00394">
    <property type="entry name" value="Cu-oxidase"/>
    <property type="match status" value="1"/>
</dbReference>
<dbReference type="PROSITE" id="PS00080">
    <property type="entry name" value="MULTICOPPER_OXIDASE2"/>
    <property type="match status" value="1"/>
</dbReference>
<keyword evidence="2" id="KW-0560">Oxidoreductase</keyword>
<proteinExistence type="predicted"/>
<evidence type="ECO:0000256" key="1">
    <source>
        <dbReference type="ARBA" id="ARBA00022723"/>
    </source>
</evidence>
<dbReference type="PANTHER" id="PTHR11709">
    <property type="entry name" value="MULTI-COPPER OXIDASE"/>
    <property type="match status" value="1"/>
</dbReference>
<dbReference type="InterPro" id="IPR008972">
    <property type="entry name" value="Cupredoxin"/>
</dbReference>
<dbReference type="CDD" id="cd13874">
    <property type="entry name" value="CuRO_2_CopA"/>
    <property type="match status" value="1"/>
</dbReference>
<comment type="caution">
    <text evidence="7">The sequence shown here is derived from an EMBL/GenBank/DDBJ whole genome shotgun (WGS) entry which is preliminary data.</text>
</comment>
<dbReference type="InterPro" id="IPR045087">
    <property type="entry name" value="Cu-oxidase_fam"/>
</dbReference>
<dbReference type="InterPro" id="IPR011706">
    <property type="entry name" value="Cu-oxidase_C"/>
</dbReference>
<evidence type="ECO:0000256" key="2">
    <source>
        <dbReference type="ARBA" id="ARBA00023002"/>
    </source>
</evidence>
<dbReference type="PROSITE" id="PS00079">
    <property type="entry name" value="MULTICOPPER_OXIDASE1"/>
    <property type="match status" value="1"/>
</dbReference>
<sequence length="588" mass="65712">MNPFRLPPAADMSRRRFVQGMAIGGAAAAFGMLRPAGAFVPQQDLFGASVLSGTDFALEIGQATVNYTGRRSLATTVNGRLPGPTLRWKEGSHVRLSVTNRLRVPTSIHWHGIVLPFQMDGVPGISFGGIAPGETFVYQFQLRQAGTYWYHAHSGYQEQTGLFGALIIEPIQPDLHAVARDYVVMLNDWSDDDPAHIFARLKQQSDYYDTHLPTVSDFMRDARREGLREAFAMRKMWNAMRMNPTDLSDVSAYTYTYLLNGHTPAGNWTGLFRPGERIRLRFINGSAMTLFDVRIPGLKMTIVSADGQDVEPVQVDEFRIANAETYDVLVEPQEERAYTVFAQSIDRSGYARGTLAPRYGMEADVPVLEPRIWLGAQDMMGAMPPGPHGAQDMQGMESMRDMPGMAMRSMPASDIKPANSPPPATAPGVDMRVTHPRTNLDDPGAGLRDNGRRVLAYADLRTLGGSLDAREPQREITLHLTGNMERYMWSFDGVKFSEASPIRFNTGERLRIVLVNDTMMNHPIHLHGMWSELEDAQGQFQVRKHTINVQPAQQLRYAVSADNPGRWAYHCHMLFHMQAGMFREVVVA</sequence>
<dbReference type="InterPro" id="IPR033138">
    <property type="entry name" value="Cu_oxidase_CS"/>
</dbReference>
<dbReference type="Pfam" id="PF07732">
    <property type="entry name" value="Cu-oxidase_3"/>
    <property type="match status" value="1"/>
</dbReference>
<dbReference type="InterPro" id="IPR034282">
    <property type="entry name" value="CuRO_2_CopA"/>
</dbReference>
<dbReference type="CDD" id="cd13896">
    <property type="entry name" value="CuRO_3_CopA"/>
    <property type="match status" value="1"/>
</dbReference>
<keyword evidence="8" id="KW-1185">Reference proteome</keyword>
<dbReference type="Gene3D" id="2.60.40.420">
    <property type="entry name" value="Cupredoxins - blue copper proteins"/>
    <property type="match status" value="3"/>
</dbReference>
<dbReference type="InterPro" id="IPR006376">
    <property type="entry name" value="Cu-R_CopA"/>
</dbReference>
<feature type="domain" description="Plastocyanin-like" evidence="5">
    <location>
        <begin position="471"/>
        <end position="587"/>
    </location>
</feature>
<keyword evidence="1" id="KW-0479">Metal-binding</keyword>
<dbReference type="InterPro" id="IPR011707">
    <property type="entry name" value="Cu-oxidase-like_N"/>
</dbReference>
<feature type="domain" description="Plastocyanin-like" evidence="6">
    <location>
        <begin position="62"/>
        <end position="170"/>
    </location>
</feature>
<evidence type="ECO:0000256" key="3">
    <source>
        <dbReference type="ARBA" id="ARBA00023008"/>
    </source>
</evidence>
<dbReference type="Pfam" id="PF07731">
    <property type="entry name" value="Cu-oxidase_2"/>
    <property type="match status" value="1"/>
</dbReference>
<dbReference type="PANTHER" id="PTHR11709:SF394">
    <property type="entry name" value="FI03373P-RELATED"/>
    <property type="match status" value="1"/>
</dbReference>
<name>A0ABW8JI00_9GAMM</name>
<dbReference type="RefSeq" id="WP_404547226.1">
    <property type="nucleotide sequence ID" value="NZ_JADIKJ010000010.1"/>
</dbReference>
<evidence type="ECO:0000313" key="7">
    <source>
        <dbReference type="EMBL" id="MFK2900732.1"/>
    </source>
</evidence>
<evidence type="ECO:0000259" key="4">
    <source>
        <dbReference type="Pfam" id="PF00394"/>
    </source>
</evidence>
<dbReference type="InterPro" id="IPR034279">
    <property type="entry name" value="CuRO_3_CopA"/>
</dbReference>
<evidence type="ECO:0000259" key="6">
    <source>
        <dbReference type="Pfam" id="PF07732"/>
    </source>
</evidence>
<dbReference type="InterPro" id="IPR001117">
    <property type="entry name" value="Cu-oxidase_2nd"/>
</dbReference>
<dbReference type="Proteomes" id="UP001620461">
    <property type="component" value="Unassembled WGS sequence"/>
</dbReference>
<dbReference type="PROSITE" id="PS51318">
    <property type="entry name" value="TAT"/>
    <property type="match status" value="1"/>
</dbReference>
<dbReference type="InterPro" id="IPR006311">
    <property type="entry name" value="TAT_signal"/>
</dbReference>
<reference evidence="7 8" key="1">
    <citation type="submission" date="2020-10" db="EMBL/GenBank/DDBJ databases">
        <title>Phylogeny of dyella-like bacteria.</title>
        <authorList>
            <person name="Fu J."/>
        </authorList>
    </citation>
    <scope>NUCLEOTIDE SEQUENCE [LARGE SCALE GENOMIC DNA]</scope>
    <source>
        <strain evidence="7 8">JP1</strain>
    </source>
</reference>
<dbReference type="EMBL" id="JADIKJ010000010">
    <property type="protein sequence ID" value="MFK2900732.1"/>
    <property type="molecule type" value="Genomic_DNA"/>
</dbReference>
<feature type="domain" description="Plastocyanin-like" evidence="4">
    <location>
        <begin position="181"/>
        <end position="343"/>
    </location>
</feature>
<organism evidence="7 8">
    <name type="scientific">Dyella jejuensis</name>
    <dbReference type="NCBI Taxonomy" id="1432009"/>
    <lineage>
        <taxon>Bacteria</taxon>
        <taxon>Pseudomonadati</taxon>
        <taxon>Pseudomonadota</taxon>
        <taxon>Gammaproteobacteria</taxon>
        <taxon>Lysobacterales</taxon>
        <taxon>Rhodanobacteraceae</taxon>
        <taxon>Dyella</taxon>
    </lineage>
</organism>
<gene>
    <name evidence="7" type="ORF">ISP15_10330</name>
</gene>
<evidence type="ECO:0000313" key="8">
    <source>
        <dbReference type="Proteomes" id="UP001620461"/>
    </source>
</evidence>
<protein>
    <submittedName>
        <fullName evidence="7">Copper resistance system multicopper oxidase</fullName>
    </submittedName>
</protein>
<keyword evidence="3" id="KW-0186">Copper</keyword>
<dbReference type="SUPFAM" id="SSF49503">
    <property type="entry name" value="Cupredoxins"/>
    <property type="match status" value="3"/>
</dbReference>
<dbReference type="NCBIfam" id="TIGR01480">
    <property type="entry name" value="copper_res_A"/>
    <property type="match status" value="1"/>
</dbReference>
<evidence type="ECO:0000259" key="5">
    <source>
        <dbReference type="Pfam" id="PF07731"/>
    </source>
</evidence>